<gene>
    <name evidence="2" type="ORF">MANY_44720</name>
</gene>
<dbReference type="KEGG" id="many:MANY_44720"/>
<dbReference type="RefSeq" id="WP_163806179.1">
    <property type="nucleotide sequence ID" value="NZ_AP022620.1"/>
</dbReference>
<evidence type="ECO:0000256" key="1">
    <source>
        <dbReference type="SAM" id="Phobius"/>
    </source>
</evidence>
<proteinExistence type="predicted"/>
<dbReference type="EMBL" id="AP022620">
    <property type="protein sequence ID" value="BBZ79135.1"/>
    <property type="molecule type" value="Genomic_DNA"/>
</dbReference>
<dbReference type="Proteomes" id="UP000467249">
    <property type="component" value="Chromosome"/>
</dbReference>
<evidence type="ECO:0000313" key="2">
    <source>
        <dbReference type="EMBL" id="BBZ79135.1"/>
    </source>
</evidence>
<name>A0A6N4WEA6_9MYCO</name>
<evidence type="ECO:0000313" key="3">
    <source>
        <dbReference type="Proteomes" id="UP000467249"/>
    </source>
</evidence>
<reference evidence="2 3" key="1">
    <citation type="journal article" date="2019" name="Emerg. Microbes Infect.">
        <title>Comprehensive subspecies identification of 175 nontuberculous mycobacteria species based on 7547 genomic profiles.</title>
        <authorList>
            <person name="Matsumoto Y."/>
            <person name="Kinjo T."/>
            <person name="Motooka D."/>
            <person name="Nabeya D."/>
            <person name="Jung N."/>
            <person name="Uechi K."/>
            <person name="Horii T."/>
            <person name="Iida T."/>
            <person name="Fujita J."/>
            <person name="Nakamura S."/>
        </authorList>
    </citation>
    <scope>NUCLEOTIDE SEQUENCE [LARGE SCALE GENOMIC DNA]</scope>
    <source>
        <strain evidence="2 3">JCM 30275</strain>
    </source>
</reference>
<keyword evidence="1" id="KW-0472">Membrane</keyword>
<feature type="transmembrane region" description="Helical" evidence="1">
    <location>
        <begin position="12"/>
        <end position="33"/>
    </location>
</feature>
<sequence>MDGAGEILRTVGLLLNLTAIIGFAVFMSSLAHAGSGPSGAAAGITIGAFIASLLCFAADDPGDENVLSEPATPTGAISRSV</sequence>
<protein>
    <submittedName>
        <fullName evidence="2">Uncharacterized protein</fullName>
    </submittedName>
</protein>
<keyword evidence="3" id="KW-1185">Reference proteome</keyword>
<organism evidence="2 3">
    <name type="scientific">Mycolicibacterium anyangense</name>
    <dbReference type="NCBI Taxonomy" id="1431246"/>
    <lineage>
        <taxon>Bacteria</taxon>
        <taxon>Bacillati</taxon>
        <taxon>Actinomycetota</taxon>
        <taxon>Actinomycetes</taxon>
        <taxon>Mycobacteriales</taxon>
        <taxon>Mycobacteriaceae</taxon>
        <taxon>Mycolicibacterium</taxon>
    </lineage>
</organism>
<accession>A0A6N4WEA6</accession>
<feature type="transmembrane region" description="Helical" evidence="1">
    <location>
        <begin position="39"/>
        <end position="58"/>
    </location>
</feature>
<dbReference type="AlphaFoldDB" id="A0A6N4WEA6"/>
<keyword evidence="1" id="KW-1133">Transmembrane helix</keyword>
<keyword evidence="1" id="KW-0812">Transmembrane</keyword>